<feature type="region of interest" description="Disordered" evidence="1">
    <location>
        <begin position="30"/>
        <end position="53"/>
    </location>
</feature>
<organism evidence="2 3">
    <name type="scientific">Streptomyces aureus</name>
    <dbReference type="NCBI Taxonomy" id="193461"/>
    <lineage>
        <taxon>Bacteria</taxon>
        <taxon>Bacillati</taxon>
        <taxon>Actinomycetota</taxon>
        <taxon>Actinomycetes</taxon>
        <taxon>Kitasatosporales</taxon>
        <taxon>Streptomycetaceae</taxon>
        <taxon>Streptomyces</taxon>
    </lineage>
</organism>
<gene>
    <name evidence="2" type="ORF">ACEG43_04600</name>
</gene>
<keyword evidence="3" id="KW-1185">Reference proteome</keyword>
<comment type="caution">
    <text evidence="2">The sequence shown here is derived from an EMBL/GenBank/DDBJ whole genome shotgun (WGS) entry which is preliminary data.</text>
</comment>
<dbReference type="Proteomes" id="UP001571476">
    <property type="component" value="Unassembled WGS sequence"/>
</dbReference>
<name>A0ABV4SE78_9ACTN</name>
<dbReference type="EMBL" id="JBGOSP010000002">
    <property type="protein sequence ID" value="MFA3835469.1"/>
    <property type="molecule type" value="Genomic_DNA"/>
</dbReference>
<accession>A0ABV4SE78</accession>
<protein>
    <submittedName>
        <fullName evidence="2">Uncharacterized protein</fullName>
    </submittedName>
</protein>
<evidence type="ECO:0000313" key="3">
    <source>
        <dbReference type="Proteomes" id="UP001571476"/>
    </source>
</evidence>
<evidence type="ECO:0000313" key="2">
    <source>
        <dbReference type="EMBL" id="MFA3835469.1"/>
    </source>
</evidence>
<dbReference type="RefSeq" id="WP_372561469.1">
    <property type="nucleotide sequence ID" value="NZ_JBGOSP010000002.1"/>
</dbReference>
<proteinExistence type="predicted"/>
<sequence length="53" mass="6003">MSEDVVEAVAQALRLDEDERTYLFDPARAARPARRPDARMSRSRPVSSGCWIP</sequence>
<reference evidence="2 3" key="1">
    <citation type="submission" date="2024-08" db="EMBL/GenBank/DDBJ databases">
        <title>Genome sequence of Streptomyces aureus CACIA-1.46HGO.</title>
        <authorList>
            <person name="Evangelista-Martinez Z."/>
        </authorList>
    </citation>
    <scope>NUCLEOTIDE SEQUENCE [LARGE SCALE GENOMIC DNA]</scope>
    <source>
        <strain evidence="2 3">CACIA-1.46HGO</strain>
    </source>
</reference>
<evidence type="ECO:0000256" key="1">
    <source>
        <dbReference type="SAM" id="MobiDB-lite"/>
    </source>
</evidence>